<dbReference type="Proteomes" id="UP000807306">
    <property type="component" value="Unassembled WGS sequence"/>
</dbReference>
<evidence type="ECO:0000313" key="2">
    <source>
        <dbReference type="Proteomes" id="UP000807306"/>
    </source>
</evidence>
<dbReference type="EMBL" id="MU157894">
    <property type="protein sequence ID" value="KAF9524692.1"/>
    <property type="molecule type" value="Genomic_DNA"/>
</dbReference>
<organism evidence="1 2">
    <name type="scientific">Crepidotus variabilis</name>
    <dbReference type="NCBI Taxonomy" id="179855"/>
    <lineage>
        <taxon>Eukaryota</taxon>
        <taxon>Fungi</taxon>
        <taxon>Dikarya</taxon>
        <taxon>Basidiomycota</taxon>
        <taxon>Agaricomycotina</taxon>
        <taxon>Agaricomycetes</taxon>
        <taxon>Agaricomycetidae</taxon>
        <taxon>Agaricales</taxon>
        <taxon>Agaricineae</taxon>
        <taxon>Crepidotaceae</taxon>
        <taxon>Crepidotus</taxon>
    </lineage>
</organism>
<keyword evidence="2" id="KW-1185">Reference proteome</keyword>
<name>A0A9P6E8Z0_9AGAR</name>
<comment type="caution">
    <text evidence="1">The sequence shown here is derived from an EMBL/GenBank/DDBJ whole genome shotgun (WGS) entry which is preliminary data.</text>
</comment>
<dbReference type="AlphaFoldDB" id="A0A9P6E8Z0"/>
<gene>
    <name evidence="1" type="ORF">CPB83DRAFT_909712</name>
</gene>
<sequence>MPRVPIIQTRGRHWRLLQSDPRTTHSVPSTFYYSQGPAPAAFNRTMSSHSLPDNCTISAKVVQPTAQAEPKPLKLANANFQTVLKWENDQYAAVQAFIVEQIKLKLDTGKGLRSQDSNNLNELIQAASSLSQITITTPNVTATTVFTALSCLRRVSKGLGYFGVCKEIPKELVSASC</sequence>
<proteinExistence type="predicted"/>
<evidence type="ECO:0000313" key="1">
    <source>
        <dbReference type="EMBL" id="KAF9524692.1"/>
    </source>
</evidence>
<accession>A0A9P6E8Z0</accession>
<reference evidence="1" key="1">
    <citation type="submission" date="2020-11" db="EMBL/GenBank/DDBJ databases">
        <authorList>
            <consortium name="DOE Joint Genome Institute"/>
            <person name="Ahrendt S."/>
            <person name="Riley R."/>
            <person name="Andreopoulos W."/>
            <person name="Labutti K."/>
            <person name="Pangilinan J."/>
            <person name="Ruiz-Duenas F.J."/>
            <person name="Barrasa J.M."/>
            <person name="Sanchez-Garcia M."/>
            <person name="Camarero S."/>
            <person name="Miyauchi S."/>
            <person name="Serrano A."/>
            <person name="Linde D."/>
            <person name="Babiker R."/>
            <person name="Drula E."/>
            <person name="Ayuso-Fernandez I."/>
            <person name="Pacheco R."/>
            <person name="Padilla G."/>
            <person name="Ferreira P."/>
            <person name="Barriuso J."/>
            <person name="Kellner H."/>
            <person name="Castanera R."/>
            <person name="Alfaro M."/>
            <person name="Ramirez L."/>
            <person name="Pisabarro A.G."/>
            <person name="Kuo A."/>
            <person name="Tritt A."/>
            <person name="Lipzen A."/>
            <person name="He G."/>
            <person name="Yan M."/>
            <person name="Ng V."/>
            <person name="Cullen D."/>
            <person name="Martin F."/>
            <person name="Rosso M.-N."/>
            <person name="Henrissat B."/>
            <person name="Hibbett D."/>
            <person name="Martinez A.T."/>
            <person name="Grigoriev I.V."/>
        </authorList>
    </citation>
    <scope>NUCLEOTIDE SEQUENCE</scope>
    <source>
        <strain evidence="1">CBS 506.95</strain>
    </source>
</reference>
<protein>
    <submittedName>
        <fullName evidence="1">Uncharacterized protein</fullName>
    </submittedName>
</protein>